<accession>A0ABZ2V5P4</accession>
<organism evidence="3 4">
    <name type="scientific">Yoonia phaeophyticola</name>
    <dbReference type="NCBI Taxonomy" id="3137369"/>
    <lineage>
        <taxon>Bacteria</taxon>
        <taxon>Pseudomonadati</taxon>
        <taxon>Pseudomonadota</taxon>
        <taxon>Alphaproteobacteria</taxon>
        <taxon>Rhodobacterales</taxon>
        <taxon>Paracoccaceae</taxon>
        <taxon>Yoonia</taxon>
    </lineage>
</organism>
<reference evidence="4" key="1">
    <citation type="submission" date="2024-04" db="EMBL/GenBank/DDBJ databases">
        <title>Phylogenomic analyses of a clade within the roseobacter group suggest taxonomic reassignments of species of the genera Aestuariivita, Citreicella, Loktanella, Nautella, Pelagibaca, Ruegeria, Thalassobius, Thiobacimonas and Tropicibacter, and the proposal o.</title>
        <authorList>
            <person name="Jeon C.O."/>
        </authorList>
    </citation>
    <scope>NUCLEOTIDE SEQUENCE [LARGE SCALE GENOMIC DNA]</scope>
    <source>
        <strain evidence="4">BS5-3</strain>
    </source>
</reference>
<dbReference type="PANTHER" id="PTHR48081:SF8">
    <property type="entry name" value="ALPHA_BETA HYDROLASE FOLD-3 DOMAIN-CONTAINING PROTEIN-RELATED"/>
    <property type="match status" value="1"/>
</dbReference>
<dbReference type="Gene3D" id="3.40.50.1820">
    <property type="entry name" value="alpha/beta hydrolase"/>
    <property type="match status" value="1"/>
</dbReference>
<dbReference type="PANTHER" id="PTHR48081">
    <property type="entry name" value="AB HYDROLASE SUPERFAMILY PROTEIN C4A8.06C"/>
    <property type="match status" value="1"/>
</dbReference>
<gene>
    <name evidence="3" type="ORF">AABB29_01115</name>
</gene>
<sequence length="317" mass="34697">MIDPTADTKLFRLARRLPDNRLGLGIMHLNNLAAKWGKLPEDLLVETVYIPRPPEIGKGNIRTLVIKPRQMAGKLPIVVHFHGGGFAIGTPEQNYGRAARYIAERPAIFVMPDYRLSQRHPFPAGLDDCYETLLWARDVAEQIGGRSDQLFVMGESGGGGLVAAVAQMAQDRGEVNIACQFPIYGMFDDRPENFTDCDPANLLWSRGKNILAWDMYLRGRATADCAVPARRASVAGQPPAVGFVGDQDLFLDENIAYFERLAAAGVPTTFKVFEGAYHGVEVIAPQSDSAQAMWAFSLKAFADAVDTYTAAQPNALP</sequence>
<evidence type="ECO:0000313" key="4">
    <source>
        <dbReference type="Proteomes" id="UP001440612"/>
    </source>
</evidence>
<dbReference type="SUPFAM" id="SSF53474">
    <property type="entry name" value="alpha/beta-Hydrolases"/>
    <property type="match status" value="1"/>
</dbReference>
<dbReference type="RefSeq" id="WP_341367403.1">
    <property type="nucleotide sequence ID" value="NZ_CP150951.2"/>
</dbReference>
<keyword evidence="1 3" id="KW-0378">Hydrolase</keyword>
<keyword evidence="4" id="KW-1185">Reference proteome</keyword>
<name>A0ABZ2V5P4_9RHOB</name>
<evidence type="ECO:0000256" key="1">
    <source>
        <dbReference type="ARBA" id="ARBA00022801"/>
    </source>
</evidence>
<dbReference type="GO" id="GO:0016787">
    <property type="term" value="F:hydrolase activity"/>
    <property type="evidence" value="ECO:0007669"/>
    <property type="project" value="UniProtKB-KW"/>
</dbReference>
<dbReference type="InterPro" id="IPR029058">
    <property type="entry name" value="AB_hydrolase_fold"/>
</dbReference>
<protein>
    <submittedName>
        <fullName evidence="3">Alpha/beta hydrolase</fullName>
    </submittedName>
</protein>
<dbReference type="EMBL" id="CP150951">
    <property type="protein sequence ID" value="WZC49293.1"/>
    <property type="molecule type" value="Genomic_DNA"/>
</dbReference>
<dbReference type="InterPro" id="IPR013094">
    <property type="entry name" value="AB_hydrolase_3"/>
</dbReference>
<dbReference type="Proteomes" id="UP001440612">
    <property type="component" value="Chromosome"/>
</dbReference>
<dbReference type="InterPro" id="IPR050300">
    <property type="entry name" value="GDXG_lipolytic_enzyme"/>
</dbReference>
<feature type="domain" description="Alpha/beta hydrolase fold-3" evidence="2">
    <location>
        <begin position="78"/>
        <end position="280"/>
    </location>
</feature>
<dbReference type="Pfam" id="PF07859">
    <property type="entry name" value="Abhydrolase_3"/>
    <property type="match status" value="1"/>
</dbReference>
<evidence type="ECO:0000313" key="3">
    <source>
        <dbReference type="EMBL" id="WZC49293.1"/>
    </source>
</evidence>
<proteinExistence type="predicted"/>
<evidence type="ECO:0000259" key="2">
    <source>
        <dbReference type="Pfam" id="PF07859"/>
    </source>
</evidence>